<comment type="caution">
    <text evidence="1">The sequence shown here is derived from an EMBL/GenBank/DDBJ whole genome shotgun (WGS) entry which is preliminary data.</text>
</comment>
<name>A0ACC2VWC1_9TREE</name>
<sequence length="647" mass="71635">MPPQPAQPAPEPENRLWKAVKMAAMVVGSQIVMKQLLKGFAPQPAPRPVPVAQSAPSAAVTSPQGDSIDLSSLPESVSPYWPSGTHLTLEIYTSVSPVEPSAVPDETPLVSFHNLTYGAWGADQSRFADVYVDVPEEVRLHNVSMWADIFLLPEATGLEHSSKDVLHMRKPLTKYAPPRKIRKEVSLLGGNSTEDKADDHIDTTLPTIISHWSPNLTLALVTDSGTLKYRAQPPQVRTFINLAPETTTGAATYYPILYPNEFWHLTDSLIALNGSSSTPSRLPLRIACAPLSMWKFNLFAHMNTAFEQQAQAKASGATAGPMGASGGADLDELKKMLISANPYWLAITIIVTLLHTLFEFLAFSSDVSHWRKKDKDLVGVSLRTIVTNVVVQLIILLYLHDSSEETSFMILASQGMELLRSGLFVEAWKITKVVDIKLLPAAPGSLIPYKLSIEDKHELTADEKKTQEYDKLAFKLVGYAAAPLMAGYTYYSLNYKTHKGWYSFVITTLAQAIYMFGFAQLVPQLIINYKLKSVAHMPMKAMVYKTLTTIVDDCASFVIHMPWLHRLACFRDDVVFLILLYQRWIYRIDPTRANEYGQVLQGETEVVGDTAAGAEKSAVVQESTEKAGKEGKKAQKDVKGRSHLKTE</sequence>
<evidence type="ECO:0000313" key="2">
    <source>
        <dbReference type="Proteomes" id="UP001230649"/>
    </source>
</evidence>
<protein>
    <submittedName>
        <fullName evidence="1">Uncharacterized protein</fullName>
    </submittedName>
</protein>
<evidence type="ECO:0000313" key="1">
    <source>
        <dbReference type="EMBL" id="KAJ9103718.1"/>
    </source>
</evidence>
<accession>A0ACC2VWC1</accession>
<organism evidence="1 2">
    <name type="scientific">Naganishia adeliensis</name>
    <dbReference type="NCBI Taxonomy" id="92952"/>
    <lineage>
        <taxon>Eukaryota</taxon>
        <taxon>Fungi</taxon>
        <taxon>Dikarya</taxon>
        <taxon>Basidiomycota</taxon>
        <taxon>Agaricomycotina</taxon>
        <taxon>Tremellomycetes</taxon>
        <taxon>Filobasidiales</taxon>
        <taxon>Filobasidiaceae</taxon>
        <taxon>Naganishia</taxon>
    </lineage>
</organism>
<proteinExistence type="predicted"/>
<dbReference type="EMBL" id="JASBWS010000057">
    <property type="protein sequence ID" value="KAJ9103718.1"/>
    <property type="molecule type" value="Genomic_DNA"/>
</dbReference>
<keyword evidence="2" id="KW-1185">Reference proteome</keyword>
<gene>
    <name evidence="1" type="ORF">QFC20_004722</name>
</gene>
<dbReference type="Proteomes" id="UP001230649">
    <property type="component" value="Unassembled WGS sequence"/>
</dbReference>
<reference evidence="1" key="1">
    <citation type="submission" date="2023-04" db="EMBL/GenBank/DDBJ databases">
        <title>Draft Genome sequencing of Naganishia species isolated from polar environments using Oxford Nanopore Technology.</title>
        <authorList>
            <person name="Leo P."/>
            <person name="Venkateswaran K."/>
        </authorList>
    </citation>
    <scope>NUCLEOTIDE SEQUENCE</scope>
    <source>
        <strain evidence="1">MNA-CCFEE 5262</strain>
    </source>
</reference>